<feature type="domain" description="DNA-binding phage zinc finger" evidence="1">
    <location>
        <begin position="168"/>
        <end position="206"/>
    </location>
</feature>
<name>A0A367F7E9_9ACTN</name>
<dbReference type="EMBL" id="QOIN01000034">
    <property type="protein sequence ID" value="RCG26293.1"/>
    <property type="molecule type" value="Genomic_DNA"/>
</dbReference>
<proteinExistence type="predicted"/>
<comment type="caution">
    <text evidence="2">The sequence shown here is derived from an EMBL/GenBank/DDBJ whole genome shotgun (WGS) entry which is preliminary data.</text>
</comment>
<dbReference type="Proteomes" id="UP000252914">
    <property type="component" value="Unassembled WGS sequence"/>
</dbReference>
<organism evidence="2 3">
    <name type="scientific">Streptomyces diacarni</name>
    <dbReference type="NCBI Taxonomy" id="2800381"/>
    <lineage>
        <taxon>Bacteria</taxon>
        <taxon>Bacillati</taxon>
        <taxon>Actinomycetota</taxon>
        <taxon>Actinomycetes</taxon>
        <taxon>Kitasatosporales</taxon>
        <taxon>Streptomycetaceae</taxon>
        <taxon>Streptomyces</taxon>
    </lineage>
</organism>
<evidence type="ECO:0000259" key="1">
    <source>
        <dbReference type="Pfam" id="PF24623"/>
    </source>
</evidence>
<sequence length="206" mass="23245">MTVRAVPAWWRQRVQEGDLPDLAEEFARIGEEARSDDVCGVLGRTTLRPCRYNTRLHGPCPHHCETPLGFHCATEQKKGGWCRRDLREGPCRNHPDSYDRYMAALRIDEEEELRRQAVREQERRKAAEELRAGTLGVACPYCDALPGGSCVRRNGEEQVKLHVPREKLWLHTEAASTVACSYCGAAVGELCRTSSGKIASEPHSYR</sequence>
<evidence type="ECO:0000313" key="3">
    <source>
        <dbReference type="Proteomes" id="UP000252914"/>
    </source>
</evidence>
<reference evidence="2 3" key="1">
    <citation type="submission" date="2018-06" db="EMBL/GenBank/DDBJ databases">
        <title>Streptomyces reniochalinae sp. nov. and Streptomyces diacarnus sp. nov. from marine sponges.</title>
        <authorList>
            <person name="Li L."/>
        </authorList>
    </citation>
    <scope>NUCLEOTIDE SEQUENCE [LARGE SCALE GENOMIC DNA]</scope>
    <source>
        <strain evidence="2 3">LHW51701</strain>
    </source>
</reference>
<evidence type="ECO:0000313" key="2">
    <source>
        <dbReference type="EMBL" id="RCG26293.1"/>
    </source>
</evidence>
<protein>
    <recommendedName>
        <fullName evidence="1">DNA-binding phage zinc finger domain-containing protein</fullName>
    </recommendedName>
</protein>
<dbReference type="AlphaFoldDB" id="A0A367F7E9"/>
<accession>A0A367F7E9</accession>
<dbReference type="Pfam" id="PF24623">
    <property type="entry name" value="Phage_zn_bind_8"/>
    <property type="match status" value="1"/>
</dbReference>
<keyword evidence="3" id="KW-1185">Reference proteome</keyword>
<dbReference type="InterPro" id="IPR056911">
    <property type="entry name" value="Phage_Znf_bind_put"/>
</dbReference>
<gene>
    <name evidence="2" type="ORF">DTL70_06765</name>
</gene>